<sequence length="575" mass="62961">MELQESSYETPQFPRVWGLPTPPGAAVPHLFHALAVVPGWIRAQLNLEGSISPPASALPRRGKDRAKVARDEEPRGAPLLGPRIFGSPDFIRLQDHGGAQRGWNFPGSCHGSLWLALGAELVTRTPMWPAGKELPALGARSFPQEAETGELPNEAGSCWWVRDPPGSTWMGMGRAAHSRSPGQLENSGLFLRALLLLFLCRHVSSQCKILRCNSDYVAATLHLRGPERGAAFCTALRSYSLCTRRTARTCRGDLAFHSAVHGIEDLMIQNNCSKEGPTAPPRPRPPAPNPHGFESLDICDYERSFLYKHGRPPGFQHCAAFGDPHIRTFHDDFHTCRVEGSWPLLDNDYLFVQATSSPVAKGSNATVTSKLTIIFKNMKECIDQKVYQAELDNVPAAFQDGSINGGARPGGSSLAIWERSPGRHVEIRADYIGTTIAVRQAGRQLSFSIRAAEEVARAFTEEQDLQLCVGGCPRSQRMSRSPRGRGRVPAETARALCREMLPVEDVYFQSCVFDVVTSGDTNFTMAAHGALEDARLFLPDAEKLHIFQAGGGCPLTSPSLLFLLPCGLWAVLLHF</sequence>
<evidence type="ECO:0000313" key="21">
    <source>
        <dbReference type="Proteomes" id="UP000007754"/>
    </source>
</evidence>
<keyword evidence="11" id="KW-0449">Lipoprotein</keyword>
<keyword evidence="3" id="KW-1003">Cell membrane</keyword>
<dbReference type="GO" id="GO:0015026">
    <property type="term" value="F:coreceptor activity"/>
    <property type="evidence" value="ECO:0007669"/>
    <property type="project" value="Ensembl"/>
</dbReference>
<evidence type="ECO:0000256" key="16">
    <source>
        <dbReference type="ARBA" id="ARBA00077667"/>
    </source>
</evidence>
<comment type="similarity">
    <text evidence="2">Belongs to the repulsive guidance molecule (RGM) family.</text>
</comment>
<dbReference type="GO" id="GO:0070724">
    <property type="term" value="C:BMP receptor complex"/>
    <property type="evidence" value="ECO:0007669"/>
    <property type="project" value="Ensembl"/>
</dbReference>
<dbReference type="FunFam" id="3.40.1000.10:FF:000003">
    <property type="entry name" value="hemojuvelin isoform X1"/>
    <property type="match status" value="1"/>
</dbReference>
<comment type="subcellular location">
    <subcellularLocation>
        <location evidence="1">Cell membrane</location>
        <topology evidence="1">Lipid-anchor</topology>
        <topology evidence="1">GPI-anchor</topology>
    </subcellularLocation>
</comment>
<dbReference type="GO" id="GO:1990459">
    <property type="term" value="F:transferrin receptor binding"/>
    <property type="evidence" value="ECO:0007669"/>
    <property type="project" value="Ensembl"/>
</dbReference>
<keyword evidence="8" id="KW-0472">Membrane</keyword>
<evidence type="ECO:0000256" key="15">
    <source>
        <dbReference type="ARBA" id="ARBA00076509"/>
    </source>
</evidence>
<dbReference type="HOGENOM" id="CLU_032775_1_1_1"/>
<dbReference type="InParanoid" id="H0ZU04"/>
<reference evidence="20" key="3">
    <citation type="submission" date="2025-09" db="UniProtKB">
        <authorList>
            <consortium name="Ensembl"/>
        </authorList>
    </citation>
    <scope>IDENTIFICATION</scope>
</reference>
<accession>H0ZU04</accession>
<evidence type="ECO:0000256" key="4">
    <source>
        <dbReference type="ARBA" id="ARBA00022553"/>
    </source>
</evidence>
<evidence type="ECO:0000256" key="12">
    <source>
        <dbReference type="ARBA" id="ARBA00053187"/>
    </source>
</evidence>
<dbReference type="OMA" id="NDYLYVQ"/>
<evidence type="ECO:0000256" key="10">
    <source>
        <dbReference type="ARBA" id="ARBA00023180"/>
    </source>
</evidence>
<feature type="compositionally biased region" description="Basic and acidic residues" evidence="17">
    <location>
        <begin position="65"/>
        <end position="75"/>
    </location>
</feature>
<comment type="function">
    <text evidence="12">Acts as a bone morphogenetic protein (BMP) coreceptor. Through enhancement of BMP signaling regulates hepcidin (HAMP) expression and regulates iron homeostasis.</text>
</comment>
<dbReference type="GO" id="GO:0060586">
    <property type="term" value="P:multicellular organismal-level iron ion homeostasis"/>
    <property type="evidence" value="ECO:0007669"/>
    <property type="project" value="Ensembl"/>
</dbReference>
<keyword evidence="4" id="KW-0597">Phosphoprotein</keyword>
<evidence type="ECO:0000256" key="5">
    <source>
        <dbReference type="ARBA" id="ARBA00022622"/>
    </source>
</evidence>
<evidence type="ECO:0000256" key="17">
    <source>
        <dbReference type="SAM" id="MobiDB-lite"/>
    </source>
</evidence>
<dbReference type="Gene3D" id="3.40.1000.10">
    <property type="entry name" value="Mog1/PsbP, alpha/beta/alpha sandwich"/>
    <property type="match status" value="1"/>
</dbReference>
<evidence type="ECO:0000256" key="11">
    <source>
        <dbReference type="ARBA" id="ARBA00023288"/>
    </source>
</evidence>
<comment type="subunit">
    <text evidence="13">Interacts with BMP2 and BMP4. Interacts with BMP6. Interacts with BMPR1B. Interacts with TMPRSS6.</text>
</comment>
<evidence type="ECO:0000256" key="1">
    <source>
        <dbReference type="ARBA" id="ARBA00004609"/>
    </source>
</evidence>
<dbReference type="Pfam" id="PF06534">
    <property type="entry name" value="RGM_C"/>
    <property type="match status" value="1"/>
</dbReference>
<proteinExistence type="inferred from homology"/>
<dbReference type="GO" id="GO:0005615">
    <property type="term" value="C:extracellular space"/>
    <property type="evidence" value="ECO:0007669"/>
    <property type="project" value="Ensembl"/>
</dbReference>
<dbReference type="GO" id="GO:0045944">
    <property type="term" value="P:positive regulation of transcription by RNA polymerase II"/>
    <property type="evidence" value="ECO:0007669"/>
    <property type="project" value="Ensembl"/>
</dbReference>
<dbReference type="InterPro" id="IPR040287">
    <property type="entry name" value="RGM"/>
</dbReference>
<dbReference type="AlphaFoldDB" id="H0ZU04"/>
<dbReference type="GO" id="GO:0032924">
    <property type="term" value="P:activin receptor signaling pathway"/>
    <property type="evidence" value="ECO:0007669"/>
    <property type="project" value="Ensembl"/>
</dbReference>
<dbReference type="PANTHER" id="PTHR31428:SF3">
    <property type="entry name" value="HEMOJUVELIN"/>
    <property type="match status" value="1"/>
</dbReference>
<name>H0ZU04_TAEGU</name>
<evidence type="ECO:0000259" key="19">
    <source>
        <dbReference type="Pfam" id="PF06535"/>
    </source>
</evidence>
<keyword evidence="10" id="KW-0325">Glycoprotein</keyword>
<reference evidence="20" key="2">
    <citation type="submission" date="2025-08" db="UniProtKB">
        <authorList>
            <consortium name="Ensembl"/>
        </authorList>
    </citation>
    <scope>IDENTIFICATION</scope>
</reference>
<dbReference type="STRING" id="59729.ENSTGUP00000014101"/>
<feature type="domain" description="Repulsive guidance molecule N-terminal" evidence="19">
    <location>
        <begin position="207"/>
        <end position="274"/>
    </location>
</feature>
<dbReference type="GO" id="GO:0098552">
    <property type="term" value="C:side of membrane"/>
    <property type="evidence" value="ECO:0007669"/>
    <property type="project" value="UniProtKB-KW"/>
</dbReference>
<keyword evidence="5" id="KW-0336">GPI-anchor</keyword>
<dbReference type="OrthoDB" id="10013795at2759"/>
<evidence type="ECO:0000256" key="2">
    <source>
        <dbReference type="ARBA" id="ARBA00005321"/>
    </source>
</evidence>
<evidence type="ECO:0000256" key="9">
    <source>
        <dbReference type="ARBA" id="ARBA00023157"/>
    </source>
</evidence>
<evidence type="ECO:0000256" key="6">
    <source>
        <dbReference type="ARBA" id="ARBA00022729"/>
    </source>
</evidence>
<evidence type="ECO:0000256" key="14">
    <source>
        <dbReference type="ARBA" id="ARBA00070006"/>
    </source>
</evidence>
<dbReference type="Proteomes" id="UP000007754">
    <property type="component" value="Chromosome 25"/>
</dbReference>
<dbReference type="GO" id="GO:0098821">
    <property type="term" value="F:BMP receptor activity"/>
    <property type="evidence" value="ECO:0007669"/>
    <property type="project" value="Ensembl"/>
</dbReference>
<dbReference type="Pfam" id="PF06535">
    <property type="entry name" value="RGM_N"/>
    <property type="match status" value="1"/>
</dbReference>
<evidence type="ECO:0000256" key="13">
    <source>
        <dbReference type="ARBA" id="ARBA00066279"/>
    </source>
</evidence>
<dbReference type="GeneTree" id="ENSGT00950000183112"/>
<organism evidence="20 21">
    <name type="scientific">Taeniopygia guttata</name>
    <name type="common">Zebra finch</name>
    <name type="synonym">Poephila guttata</name>
    <dbReference type="NCBI Taxonomy" id="59729"/>
    <lineage>
        <taxon>Eukaryota</taxon>
        <taxon>Metazoa</taxon>
        <taxon>Chordata</taxon>
        <taxon>Craniata</taxon>
        <taxon>Vertebrata</taxon>
        <taxon>Euteleostomi</taxon>
        <taxon>Archelosauria</taxon>
        <taxon>Archosauria</taxon>
        <taxon>Dinosauria</taxon>
        <taxon>Saurischia</taxon>
        <taxon>Theropoda</taxon>
        <taxon>Coelurosauria</taxon>
        <taxon>Aves</taxon>
        <taxon>Neognathae</taxon>
        <taxon>Neoaves</taxon>
        <taxon>Telluraves</taxon>
        <taxon>Australaves</taxon>
        <taxon>Passeriformes</taxon>
        <taxon>Passeroidea</taxon>
        <taxon>Estrildidae</taxon>
        <taxon>Estrildinae</taxon>
        <taxon>Taeniopygia</taxon>
    </lineage>
</organism>
<evidence type="ECO:0000313" key="20">
    <source>
        <dbReference type="Ensembl" id="ENSTGUP00000014101.2"/>
    </source>
</evidence>
<keyword evidence="7" id="KW-0068">Autocatalytic cleavage</keyword>
<keyword evidence="21" id="KW-1185">Reference proteome</keyword>
<evidence type="ECO:0000259" key="18">
    <source>
        <dbReference type="Pfam" id="PF06534"/>
    </source>
</evidence>
<reference evidence="20 21" key="1">
    <citation type="journal article" date="2010" name="Nature">
        <title>The genome of a songbird.</title>
        <authorList>
            <person name="Warren W.C."/>
            <person name="Clayton D.F."/>
            <person name="Ellegren H."/>
            <person name="Arnold A.P."/>
            <person name="Hillier L.W."/>
            <person name="Kunstner A."/>
            <person name="Searle S."/>
            <person name="White S."/>
            <person name="Vilella A.J."/>
            <person name="Fairley S."/>
            <person name="Heger A."/>
            <person name="Kong L."/>
            <person name="Ponting C.P."/>
            <person name="Jarvis E.D."/>
            <person name="Mello C.V."/>
            <person name="Minx P."/>
            <person name="Lovell P."/>
            <person name="Velho T.A."/>
            <person name="Ferris M."/>
            <person name="Balakrishnan C.N."/>
            <person name="Sinha S."/>
            <person name="Blatti C."/>
            <person name="London S.E."/>
            <person name="Li Y."/>
            <person name="Lin Y.C."/>
            <person name="George J."/>
            <person name="Sweedler J."/>
            <person name="Southey B."/>
            <person name="Gunaratne P."/>
            <person name="Watson M."/>
            <person name="Nam K."/>
            <person name="Backstrom N."/>
            <person name="Smeds L."/>
            <person name="Nabholz B."/>
            <person name="Itoh Y."/>
            <person name="Whitney O."/>
            <person name="Pfenning A.R."/>
            <person name="Howard J."/>
            <person name="Volker M."/>
            <person name="Skinner B.M."/>
            <person name="Griffin D.K."/>
            <person name="Ye L."/>
            <person name="McLaren W.M."/>
            <person name="Flicek P."/>
            <person name="Quesada V."/>
            <person name="Velasco G."/>
            <person name="Lopez-Otin C."/>
            <person name="Puente X.S."/>
            <person name="Olender T."/>
            <person name="Lancet D."/>
            <person name="Smit A.F."/>
            <person name="Hubley R."/>
            <person name="Konkel M.K."/>
            <person name="Walker J.A."/>
            <person name="Batzer M.A."/>
            <person name="Gu W."/>
            <person name="Pollock D.D."/>
            <person name="Chen L."/>
            <person name="Cheng Z."/>
            <person name="Eichler E.E."/>
            <person name="Stapley J."/>
            <person name="Slate J."/>
            <person name="Ekblom R."/>
            <person name="Birkhead T."/>
            <person name="Burke T."/>
            <person name="Burt D."/>
            <person name="Scharff C."/>
            <person name="Adam I."/>
            <person name="Richard H."/>
            <person name="Sultan M."/>
            <person name="Soldatov A."/>
            <person name="Lehrach H."/>
            <person name="Edwards S.V."/>
            <person name="Yang S.P."/>
            <person name="Li X."/>
            <person name="Graves T."/>
            <person name="Fulton L."/>
            <person name="Nelson J."/>
            <person name="Chinwalla A."/>
            <person name="Hou S."/>
            <person name="Mardis E.R."/>
            <person name="Wilson R.K."/>
        </authorList>
    </citation>
    <scope>NUCLEOTIDE SEQUENCE [LARGE SCALE GENOMIC DNA]</scope>
</reference>
<dbReference type="Ensembl" id="ENSTGUT00000014263.2">
    <property type="protein sequence ID" value="ENSTGUP00000014101.2"/>
    <property type="gene ID" value="ENSTGUG00000013701.2"/>
</dbReference>
<keyword evidence="9" id="KW-1015">Disulfide bond</keyword>
<dbReference type="KEGG" id="tgu:100220299"/>
<feature type="domain" description="Repulsive guidance molecule C-terminal" evidence="18">
    <location>
        <begin position="315"/>
        <end position="539"/>
    </location>
</feature>
<feature type="region of interest" description="Disordered" evidence="17">
    <location>
        <begin position="52"/>
        <end position="83"/>
    </location>
</feature>
<dbReference type="PANTHER" id="PTHR31428">
    <property type="entry name" value="RGM DOMAIN FAMILY MEMBER DRAG-1"/>
    <property type="match status" value="1"/>
</dbReference>
<dbReference type="GO" id="GO:1990712">
    <property type="term" value="C:HFE-transferrin receptor complex"/>
    <property type="evidence" value="ECO:0007669"/>
    <property type="project" value="Ensembl"/>
</dbReference>
<dbReference type="CTD" id="148738"/>
<dbReference type="InterPro" id="IPR009496">
    <property type="entry name" value="RGM_C"/>
</dbReference>
<evidence type="ECO:0000256" key="7">
    <source>
        <dbReference type="ARBA" id="ARBA00022813"/>
    </source>
</evidence>
<protein>
    <recommendedName>
        <fullName evidence="14">Hemojuvelin</fullName>
    </recommendedName>
    <alternativeName>
        <fullName evidence="16">Hemojuvelin BMP coreceptor</fullName>
    </alternativeName>
    <alternativeName>
        <fullName evidence="15">RGM domain family member C</fullName>
    </alternativeName>
</protein>
<dbReference type="GO" id="GO:0036122">
    <property type="term" value="F:BMP binding"/>
    <property type="evidence" value="ECO:0007669"/>
    <property type="project" value="Ensembl"/>
</dbReference>
<dbReference type="GO" id="GO:0016540">
    <property type="term" value="P:protein autoprocessing"/>
    <property type="evidence" value="ECO:0007669"/>
    <property type="project" value="Ensembl"/>
</dbReference>
<evidence type="ECO:0000256" key="3">
    <source>
        <dbReference type="ARBA" id="ARBA00022475"/>
    </source>
</evidence>
<evidence type="ECO:0000256" key="8">
    <source>
        <dbReference type="ARBA" id="ARBA00023136"/>
    </source>
</evidence>
<dbReference type="InterPro" id="IPR010536">
    <property type="entry name" value="RGM_N"/>
</dbReference>
<keyword evidence="6" id="KW-0732">Signal</keyword>
<gene>
    <name evidence="20" type="primary">HJV</name>
</gene>